<name>A0A974SRT7_9RHOO</name>
<dbReference type="Pfam" id="PF07883">
    <property type="entry name" value="Cupin_2"/>
    <property type="match status" value="1"/>
</dbReference>
<dbReference type="PANTHER" id="PTHR38599:SF1">
    <property type="entry name" value="CUPIN DOMAIN PROTEIN (AFU_ORTHOLOGUE AFUA_3G13620)"/>
    <property type="match status" value="1"/>
</dbReference>
<feature type="domain" description="Cupin type-2" evidence="1">
    <location>
        <begin position="174"/>
        <end position="241"/>
    </location>
</feature>
<gene>
    <name evidence="2" type="ORF">IWH25_08090</name>
</gene>
<dbReference type="InterPro" id="IPR011051">
    <property type="entry name" value="RmlC_Cupin_sf"/>
</dbReference>
<reference evidence="2" key="1">
    <citation type="submission" date="2020-11" db="EMBL/GenBank/DDBJ databases">
        <title>Azospira restricta DSM 18626 genome sequence.</title>
        <authorList>
            <person name="Moe W.M."/>
        </authorList>
    </citation>
    <scope>NUCLEOTIDE SEQUENCE</scope>
    <source>
        <strain evidence="2">DSM 18626</strain>
    </source>
</reference>
<keyword evidence="3" id="KW-1185">Reference proteome</keyword>
<dbReference type="Gene3D" id="2.60.120.10">
    <property type="entry name" value="Jelly Rolls"/>
    <property type="match status" value="1"/>
</dbReference>
<sequence length="254" mass="27080">MAMLRPSIVGNGKILPRMAASGDRRPPRRLRGIRSGIDDLALTLPVAAPRTRTSSPPADAAIAAWRTATPPAGTSPQFVERIASPCGYGAIPSIPQQESVMKKIYRQIGTQTLSALAGTAILLLTPAAAWAEESAALPKGFKTAPLLKGGKTADGDAIAYPRSDKPEIVSVVGTLEAGGRTALHQHPVPVFVYVMEGELEVQTEGKDVRRYKTGEAFLESIGRWHQAFNKTDKPVKLLVLFVGEEGKPTTQAKP</sequence>
<evidence type="ECO:0000313" key="3">
    <source>
        <dbReference type="Proteomes" id="UP000663444"/>
    </source>
</evidence>
<evidence type="ECO:0000313" key="2">
    <source>
        <dbReference type="EMBL" id="QRJ65277.1"/>
    </source>
</evidence>
<proteinExistence type="predicted"/>
<dbReference type="SUPFAM" id="SSF51182">
    <property type="entry name" value="RmlC-like cupins"/>
    <property type="match status" value="1"/>
</dbReference>
<organism evidence="2 3">
    <name type="scientific">Azospira restricta</name>
    <dbReference type="NCBI Taxonomy" id="404405"/>
    <lineage>
        <taxon>Bacteria</taxon>
        <taxon>Pseudomonadati</taxon>
        <taxon>Pseudomonadota</taxon>
        <taxon>Betaproteobacteria</taxon>
        <taxon>Rhodocyclales</taxon>
        <taxon>Rhodocyclaceae</taxon>
        <taxon>Azospira</taxon>
    </lineage>
</organism>
<dbReference type="Proteomes" id="UP000663444">
    <property type="component" value="Chromosome"/>
</dbReference>
<dbReference type="InterPro" id="IPR013096">
    <property type="entry name" value="Cupin_2"/>
</dbReference>
<dbReference type="PANTHER" id="PTHR38599">
    <property type="entry name" value="CUPIN DOMAIN PROTEIN (AFU_ORTHOLOGUE AFUA_3G13620)"/>
    <property type="match status" value="1"/>
</dbReference>
<accession>A0A974SRT7</accession>
<evidence type="ECO:0000259" key="1">
    <source>
        <dbReference type="Pfam" id="PF07883"/>
    </source>
</evidence>
<dbReference type="EMBL" id="CP064781">
    <property type="protein sequence ID" value="QRJ65277.1"/>
    <property type="molecule type" value="Genomic_DNA"/>
</dbReference>
<protein>
    <submittedName>
        <fullName evidence="2">Cupin domain-containing protein</fullName>
    </submittedName>
</protein>
<dbReference type="KEGG" id="ares:IWH25_08090"/>
<dbReference type="AlphaFoldDB" id="A0A974SRT7"/>
<dbReference type="InterPro" id="IPR014710">
    <property type="entry name" value="RmlC-like_jellyroll"/>
</dbReference>
<dbReference type="CDD" id="cd02236">
    <property type="entry name" value="cupin_CV2614-like"/>
    <property type="match status" value="1"/>
</dbReference>